<comment type="caution">
    <text evidence="9">The sequence shown here is derived from an EMBL/GenBank/DDBJ whole genome shotgun (WGS) entry which is preliminary data.</text>
</comment>
<sequence length="444" mass="51273">MKKIENIPIPLKKGFLMLFSIFCGLSSFSQEERIVNSLPEVLQLSKEKNYALQNATLQTQLANLTKKTAIGNILNPRIPATAQSLNNFEQQVSFLPGPIFGLPVGTFKEVTMGQQYTSTFSIQPQFDILNFGSIAQIKSAKINEQLVENQNKLNEQNIYNQINGVYFNLLSFEAQKKILQENIKIAESLVLINQNKFNEGITRKQDVNEAEANLIALQDKLSQLILNQKIQKQSLALFFENEFDLKLTEQLSNYENREELVATNSNFKSENYKLQYQMMQQDLKIAHLQQLPVLSFISSFNWQNLSNVNYFDANSNWVNFNYVGLKVTWDFPTNVQKLATVYNKKIQLNQLKNNADHAEKENEFANKQLEIEYEKAIEQYKNFKKIYLLKKDTFEKNFNQYQEQILPLDKLLISQNDLLISEINMVNALANIGFSKNKIVINNN</sequence>
<keyword evidence="10" id="KW-1185">Reference proteome</keyword>
<dbReference type="RefSeq" id="WP_111566531.1">
    <property type="nucleotide sequence ID" value="NZ_QLMI01000003.1"/>
</dbReference>
<organism evidence="9 10">
    <name type="scientific">Flavobacterium aquaticum</name>
    <dbReference type="NCBI Taxonomy" id="1236486"/>
    <lineage>
        <taxon>Bacteria</taxon>
        <taxon>Pseudomonadati</taxon>
        <taxon>Bacteroidota</taxon>
        <taxon>Flavobacteriia</taxon>
        <taxon>Flavobacteriales</taxon>
        <taxon>Flavobacteriaceae</taxon>
        <taxon>Flavobacterium</taxon>
    </lineage>
</organism>
<accession>A0A327Z0F1</accession>
<dbReference type="GO" id="GO:0015288">
    <property type="term" value="F:porin activity"/>
    <property type="evidence" value="ECO:0007669"/>
    <property type="project" value="TreeGrafter"/>
</dbReference>
<evidence type="ECO:0000256" key="4">
    <source>
        <dbReference type="ARBA" id="ARBA00022452"/>
    </source>
</evidence>
<feature type="coiled-coil region" evidence="8">
    <location>
        <begin position="169"/>
        <end position="227"/>
    </location>
</feature>
<comment type="similarity">
    <text evidence="2">Belongs to the outer membrane factor (OMF) (TC 1.B.17) family.</text>
</comment>
<dbReference type="GO" id="GO:1990281">
    <property type="term" value="C:efflux pump complex"/>
    <property type="evidence" value="ECO:0007669"/>
    <property type="project" value="TreeGrafter"/>
</dbReference>
<keyword evidence="5" id="KW-0812">Transmembrane</keyword>
<dbReference type="AlphaFoldDB" id="A0A327Z0F1"/>
<evidence type="ECO:0000313" key="9">
    <source>
        <dbReference type="EMBL" id="RAK23699.1"/>
    </source>
</evidence>
<dbReference type="OrthoDB" id="367883at2"/>
<dbReference type="GO" id="GO:0009279">
    <property type="term" value="C:cell outer membrane"/>
    <property type="evidence" value="ECO:0007669"/>
    <property type="project" value="UniProtKB-SubCell"/>
</dbReference>
<protein>
    <submittedName>
        <fullName evidence="9">OMF family outer membrane factor</fullName>
    </submittedName>
</protein>
<feature type="coiled-coil region" evidence="8">
    <location>
        <begin position="341"/>
        <end position="386"/>
    </location>
</feature>
<dbReference type="SUPFAM" id="SSF56954">
    <property type="entry name" value="Outer membrane efflux proteins (OEP)"/>
    <property type="match status" value="1"/>
</dbReference>
<evidence type="ECO:0000256" key="3">
    <source>
        <dbReference type="ARBA" id="ARBA00022448"/>
    </source>
</evidence>
<evidence type="ECO:0000313" key="10">
    <source>
        <dbReference type="Proteomes" id="UP000249620"/>
    </source>
</evidence>
<dbReference type="PANTHER" id="PTHR30026">
    <property type="entry name" value="OUTER MEMBRANE PROTEIN TOLC"/>
    <property type="match status" value="1"/>
</dbReference>
<dbReference type="EMBL" id="QLMI01000003">
    <property type="protein sequence ID" value="RAK23699.1"/>
    <property type="molecule type" value="Genomic_DNA"/>
</dbReference>
<evidence type="ECO:0000256" key="1">
    <source>
        <dbReference type="ARBA" id="ARBA00004442"/>
    </source>
</evidence>
<evidence type="ECO:0000256" key="6">
    <source>
        <dbReference type="ARBA" id="ARBA00023136"/>
    </source>
</evidence>
<dbReference type="PANTHER" id="PTHR30026:SF20">
    <property type="entry name" value="OUTER MEMBRANE PROTEIN TOLC"/>
    <property type="match status" value="1"/>
</dbReference>
<keyword evidence="6" id="KW-0472">Membrane</keyword>
<keyword evidence="3" id="KW-0813">Transport</keyword>
<name>A0A327Z0F1_9FLAO</name>
<evidence type="ECO:0000256" key="8">
    <source>
        <dbReference type="SAM" id="Coils"/>
    </source>
</evidence>
<dbReference type="Gene3D" id="1.20.1600.10">
    <property type="entry name" value="Outer membrane efflux proteins (OEP)"/>
    <property type="match status" value="1"/>
</dbReference>
<comment type="subcellular location">
    <subcellularLocation>
        <location evidence="1">Cell outer membrane</location>
    </subcellularLocation>
</comment>
<dbReference type="Proteomes" id="UP000249620">
    <property type="component" value="Unassembled WGS sequence"/>
</dbReference>
<reference evidence="9 10" key="1">
    <citation type="submission" date="2018-06" db="EMBL/GenBank/DDBJ databases">
        <title>Genomic Encyclopedia of Type Strains, Phase III (KMG-III): the genomes of soil and plant-associated and newly described type strains.</title>
        <authorList>
            <person name="Whitman W."/>
        </authorList>
    </citation>
    <scope>NUCLEOTIDE SEQUENCE [LARGE SCALE GENOMIC DNA]</scope>
    <source>
        <strain evidence="9 10">CGMCC 1.12398</strain>
    </source>
</reference>
<dbReference type="InterPro" id="IPR051906">
    <property type="entry name" value="TolC-like"/>
</dbReference>
<keyword evidence="4" id="KW-1134">Transmembrane beta strand</keyword>
<gene>
    <name evidence="9" type="ORF">B0I03_103165</name>
</gene>
<evidence type="ECO:0000256" key="2">
    <source>
        <dbReference type="ARBA" id="ARBA00007613"/>
    </source>
</evidence>
<proteinExistence type="inferred from homology"/>
<evidence type="ECO:0000256" key="7">
    <source>
        <dbReference type="ARBA" id="ARBA00023237"/>
    </source>
</evidence>
<keyword evidence="8" id="KW-0175">Coiled coil</keyword>
<dbReference type="Pfam" id="PF02321">
    <property type="entry name" value="OEP"/>
    <property type="match status" value="1"/>
</dbReference>
<keyword evidence="7" id="KW-0998">Cell outer membrane</keyword>
<dbReference type="GO" id="GO:0015562">
    <property type="term" value="F:efflux transmembrane transporter activity"/>
    <property type="evidence" value="ECO:0007669"/>
    <property type="project" value="InterPro"/>
</dbReference>
<dbReference type="InterPro" id="IPR003423">
    <property type="entry name" value="OMP_efflux"/>
</dbReference>
<evidence type="ECO:0000256" key="5">
    <source>
        <dbReference type="ARBA" id="ARBA00022692"/>
    </source>
</evidence>